<evidence type="ECO:0000313" key="2">
    <source>
        <dbReference type="EMBL" id="CCH99497.1"/>
    </source>
</evidence>
<feature type="transmembrane region" description="Helical" evidence="1">
    <location>
        <begin position="6"/>
        <end position="25"/>
    </location>
</feature>
<keyword evidence="1" id="KW-0472">Membrane</keyword>
<sequence>MHDYLAWFAVWLVSFLILSANFNGLDIPLIRDERGYALPCDYIRYNPMR</sequence>
<dbReference type="AlphaFoldDB" id="I4FV22"/>
<dbReference type="RefSeq" id="WP_002762856.1">
    <property type="nucleotide sequence ID" value="NZ_HE972759.1"/>
</dbReference>
<protein>
    <submittedName>
        <fullName evidence="2">Uncharacterized protein</fullName>
    </submittedName>
</protein>
<comment type="caution">
    <text evidence="2">The sequence shown here is derived from an EMBL/GenBank/DDBJ whole genome shotgun (WGS) entry which is preliminary data.</text>
</comment>
<keyword evidence="1" id="KW-0812">Transmembrane</keyword>
<reference evidence="2 3" key="1">
    <citation type="submission" date="2012-04" db="EMBL/GenBank/DDBJ databases">
        <authorList>
            <person name="Genoscope - CEA"/>
        </authorList>
    </citation>
    <scope>NUCLEOTIDE SEQUENCE [LARGE SCALE GENOMIC DNA]</scope>
    <source>
        <strain evidence="2 3">9717</strain>
    </source>
</reference>
<dbReference type="EMBL" id="CAII01000593">
    <property type="protein sequence ID" value="CCH99497.1"/>
    <property type="molecule type" value="Genomic_DNA"/>
</dbReference>
<evidence type="ECO:0000313" key="3">
    <source>
        <dbReference type="Proteomes" id="UP000003172"/>
    </source>
</evidence>
<dbReference type="HOGENOM" id="CLU_3137694_0_0_3"/>
<organism evidence="2 3">
    <name type="scientific">Microcystis aeruginosa PCC 9717</name>
    <dbReference type="NCBI Taxonomy" id="1160286"/>
    <lineage>
        <taxon>Bacteria</taxon>
        <taxon>Bacillati</taxon>
        <taxon>Cyanobacteriota</taxon>
        <taxon>Cyanophyceae</taxon>
        <taxon>Oscillatoriophycideae</taxon>
        <taxon>Chroococcales</taxon>
        <taxon>Microcystaceae</taxon>
        <taxon>Microcystis</taxon>
    </lineage>
</organism>
<accession>I4FV22</accession>
<name>I4FV22_MICAE</name>
<keyword evidence="1" id="KW-1133">Transmembrane helix</keyword>
<evidence type="ECO:0000256" key="1">
    <source>
        <dbReference type="SAM" id="Phobius"/>
    </source>
</evidence>
<gene>
    <name evidence="2" type="ORF">MICAB_6320001</name>
</gene>
<proteinExistence type="predicted"/>
<dbReference type="Proteomes" id="UP000003172">
    <property type="component" value="Unassembled WGS sequence"/>
</dbReference>